<name>A0A0A9UIC4_ARUDO</name>
<feature type="region of interest" description="Disordered" evidence="1">
    <location>
        <begin position="1"/>
        <end position="63"/>
    </location>
</feature>
<reference evidence="2" key="1">
    <citation type="submission" date="2014-09" db="EMBL/GenBank/DDBJ databases">
        <authorList>
            <person name="Magalhaes I.L.F."/>
            <person name="Oliveira U."/>
            <person name="Santos F.R."/>
            <person name="Vidigal T.H.D.A."/>
            <person name="Brescovit A.D."/>
            <person name="Santos A.J."/>
        </authorList>
    </citation>
    <scope>NUCLEOTIDE SEQUENCE</scope>
    <source>
        <tissue evidence="2">Shoot tissue taken approximately 20 cm above the soil surface</tissue>
    </source>
</reference>
<sequence length="104" mass="10297">MRREQVTSTFSLLRNGGTAGDAAAPPSLAAGSASGAGAGGSLKPKSVRPGRAGAESSGFSAPAASAGASVRFRFFAMGVFCAGSKARRRRRAVEEACGETSTAS</sequence>
<dbReference type="AlphaFoldDB" id="A0A0A9UIC4"/>
<organism evidence="2">
    <name type="scientific">Arundo donax</name>
    <name type="common">Giant reed</name>
    <name type="synonym">Donax arundinaceus</name>
    <dbReference type="NCBI Taxonomy" id="35708"/>
    <lineage>
        <taxon>Eukaryota</taxon>
        <taxon>Viridiplantae</taxon>
        <taxon>Streptophyta</taxon>
        <taxon>Embryophyta</taxon>
        <taxon>Tracheophyta</taxon>
        <taxon>Spermatophyta</taxon>
        <taxon>Magnoliopsida</taxon>
        <taxon>Liliopsida</taxon>
        <taxon>Poales</taxon>
        <taxon>Poaceae</taxon>
        <taxon>PACMAD clade</taxon>
        <taxon>Arundinoideae</taxon>
        <taxon>Arundineae</taxon>
        <taxon>Arundo</taxon>
    </lineage>
</organism>
<evidence type="ECO:0000256" key="1">
    <source>
        <dbReference type="SAM" id="MobiDB-lite"/>
    </source>
</evidence>
<accession>A0A0A9UIC4</accession>
<reference evidence="2" key="2">
    <citation type="journal article" date="2015" name="Data Brief">
        <title>Shoot transcriptome of the giant reed, Arundo donax.</title>
        <authorList>
            <person name="Barrero R.A."/>
            <person name="Guerrero F.D."/>
            <person name="Moolhuijzen P."/>
            <person name="Goolsby J.A."/>
            <person name="Tidwell J."/>
            <person name="Bellgard S.E."/>
            <person name="Bellgard M.I."/>
        </authorList>
    </citation>
    <scope>NUCLEOTIDE SEQUENCE</scope>
    <source>
        <tissue evidence="2">Shoot tissue taken approximately 20 cm above the soil surface</tissue>
    </source>
</reference>
<evidence type="ECO:0000313" key="2">
    <source>
        <dbReference type="EMBL" id="JAD99081.1"/>
    </source>
</evidence>
<proteinExistence type="predicted"/>
<feature type="compositionally biased region" description="Polar residues" evidence="1">
    <location>
        <begin position="1"/>
        <end position="12"/>
    </location>
</feature>
<feature type="compositionally biased region" description="Low complexity" evidence="1">
    <location>
        <begin position="52"/>
        <end position="63"/>
    </location>
</feature>
<feature type="compositionally biased region" description="Low complexity" evidence="1">
    <location>
        <begin position="20"/>
        <end position="33"/>
    </location>
</feature>
<dbReference type="EMBL" id="GBRH01198814">
    <property type="protein sequence ID" value="JAD99081.1"/>
    <property type="molecule type" value="Transcribed_RNA"/>
</dbReference>
<protein>
    <submittedName>
        <fullName evidence="2">Uncharacterized protein</fullName>
    </submittedName>
</protein>
<feature type="region of interest" description="Disordered" evidence="1">
    <location>
        <begin position="85"/>
        <end position="104"/>
    </location>
</feature>